<comment type="caution">
    <text evidence="2">The sequence shown here is derived from an EMBL/GenBank/DDBJ whole genome shotgun (WGS) entry which is preliminary data.</text>
</comment>
<dbReference type="InterPro" id="IPR008523">
    <property type="entry name" value="DUF805"/>
</dbReference>
<name>A0AA89I0G0_9LACO</name>
<proteinExistence type="predicted"/>
<dbReference type="AlphaFoldDB" id="A0AA89I0G0"/>
<evidence type="ECO:0000313" key="2">
    <source>
        <dbReference type="EMBL" id="KRM21048.1"/>
    </source>
</evidence>
<dbReference type="Proteomes" id="UP000050823">
    <property type="component" value="Unassembled WGS sequence"/>
</dbReference>
<keyword evidence="1" id="KW-1133">Transmembrane helix</keyword>
<gene>
    <name evidence="2" type="ORF">FC90_GL001583</name>
</gene>
<protein>
    <recommendedName>
        <fullName evidence="4">DUF805 domain-containing protein</fullName>
    </recommendedName>
</protein>
<dbReference type="RefSeq" id="WP_057908640.1">
    <property type="nucleotide sequence ID" value="NZ_AYZB01000058.1"/>
</dbReference>
<evidence type="ECO:0000313" key="3">
    <source>
        <dbReference type="Proteomes" id="UP000050823"/>
    </source>
</evidence>
<dbReference type="GO" id="GO:0016020">
    <property type="term" value="C:membrane"/>
    <property type="evidence" value="ECO:0007669"/>
    <property type="project" value="InterPro"/>
</dbReference>
<keyword evidence="1" id="KW-0472">Membrane</keyword>
<evidence type="ECO:0000256" key="1">
    <source>
        <dbReference type="SAM" id="Phobius"/>
    </source>
</evidence>
<keyword evidence="1" id="KW-0812">Transmembrane</keyword>
<organism evidence="2 3">
    <name type="scientific">Latilactobacillus graminis DSM 20719</name>
    <dbReference type="NCBI Taxonomy" id="1423752"/>
    <lineage>
        <taxon>Bacteria</taxon>
        <taxon>Bacillati</taxon>
        <taxon>Bacillota</taxon>
        <taxon>Bacilli</taxon>
        <taxon>Lactobacillales</taxon>
        <taxon>Lactobacillaceae</taxon>
        <taxon>Latilactobacillus</taxon>
    </lineage>
</organism>
<evidence type="ECO:0008006" key="4">
    <source>
        <dbReference type="Google" id="ProtNLM"/>
    </source>
</evidence>
<reference evidence="2 3" key="1">
    <citation type="journal article" date="2015" name="Genome Announc.">
        <title>Expanding the biotechnology potential of lactobacilli through comparative genomics of 213 strains and associated genera.</title>
        <authorList>
            <person name="Sun Z."/>
            <person name="Harris H.M."/>
            <person name="McCann A."/>
            <person name="Guo C."/>
            <person name="Argimon S."/>
            <person name="Zhang W."/>
            <person name="Yang X."/>
            <person name="Jeffery I.B."/>
            <person name="Cooney J.C."/>
            <person name="Kagawa T.F."/>
            <person name="Liu W."/>
            <person name="Song Y."/>
            <person name="Salvetti E."/>
            <person name="Wrobel A."/>
            <person name="Rasinkangas P."/>
            <person name="Parkhill J."/>
            <person name="Rea M.C."/>
            <person name="O'Sullivan O."/>
            <person name="Ritari J."/>
            <person name="Douillard F.P."/>
            <person name="Paul Ross R."/>
            <person name="Yang R."/>
            <person name="Briner A.E."/>
            <person name="Felis G.E."/>
            <person name="de Vos W.M."/>
            <person name="Barrangou R."/>
            <person name="Klaenhammer T.R."/>
            <person name="Caufield P.W."/>
            <person name="Cui Y."/>
            <person name="Zhang H."/>
            <person name="O'Toole P.W."/>
        </authorList>
    </citation>
    <scope>NUCLEOTIDE SEQUENCE [LARGE SCALE GENOMIC DNA]</scope>
    <source>
        <strain evidence="2 3">DSM 20719</strain>
    </source>
</reference>
<feature type="transmembrane region" description="Helical" evidence="1">
    <location>
        <begin position="125"/>
        <end position="145"/>
    </location>
</feature>
<dbReference type="EMBL" id="AYZB01000058">
    <property type="protein sequence ID" value="KRM21048.1"/>
    <property type="molecule type" value="Genomic_DNA"/>
</dbReference>
<feature type="transmembrane region" description="Helical" evidence="1">
    <location>
        <begin position="36"/>
        <end position="57"/>
    </location>
</feature>
<dbReference type="Pfam" id="PF05656">
    <property type="entry name" value="DUF805"/>
    <property type="match status" value="1"/>
</dbReference>
<feature type="transmembrane region" description="Helical" evidence="1">
    <location>
        <begin position="69"/>
        <end position="91"/>
    </location>
</feature>
<accession>A0AA89I0G0</accession>
<sequence>MRVIHEKAGKVTCKTAWRDYFKGYFDFMGQTTRAGYWWMMPILVIVWFLPFFCLLFAQVAKLKIQMSGALVLYIIMVGLLALGTFIPTLALSVRRCRDAGLNGRGAVVLWLLNGFASRFTTGTQAHAWTLISAIIGLTLFSMTLLKTNAVTTKSDNPLVKFFLRQRAA</sequence>